<gene>
    <name evidence="2" type="ORF">AT274_04295</name>
</gene>
<protein>
    <submittedName>
        <fullName evidence="2">Uncharacterized protein</fullName>
    </submittedName>
</protein>
<organism evidence="2 3">
    <name type="scientific">Bacillus cereus</name>
    <dbReference type="NCBI Taxonomy" id="1396"/>
    <lineage>
        <taxon>Bacteria</taxon>
        <taxon>Bacillati</taxon>
        <taxon>Bacillota</taxon>
        <taxon>Bacilli</taxon>
        <taxon>Bacillales</taxon>
        <taxon>Bacillaceae</taxon>
        <taxon>Bacillus</taxon>
        <taxon>Bacillus cereus group</taxon>
    </lineage>
</organism>
<keyword evidence="1" id="KW-0175">Coiled coil</keyword>
<dbReference type="PATRIC" id="fig|1396.422.peg.5551"/>
<dbReference type="RefSeq" id="WP_050511394.1">
    <property type="nucleotide sequence ID" value="NZ_CP009595.1"/>
</dbReference>
<dbReference type="Proteomes" id="UP000075591">
    <property type="component" value="Unassembled WGS sequence"/>
</dbReference>
<sequence length="131" mass="15835">MKALRYKKTWCKKKKSKNNIQLQQRALEKKKKEKQVNDLQKQKNKLHDLLEKGVYDIGTFLERQKSIVIRLKTTQEEIEQLEHEIKDVLEREKHIHQFVPRIKNILEAYYATEDIEKKNCLLKSVLEKVTY</sequence>
<dbReference type="EMBL" id="LOMT01000101">
    <property type="protein sequence ID" value="KXX95513.1"/>
    <property type="molecule type" value="Genomic_DNA"/>
</dbReference>
<dbReference type="AlphaFoldDB" id="A0A150B362"/>
<accession>A0A150B362</accession>
<reference evidence="2 3" key="1">
    <citation type="submission" date="2015-12" db="EMBL/GenBank/DDBJ databases">
        <title>Bacillus cereus Group isolate.</title>
        <authorList>
            <person name="Kovac J."/>
        </authorList>
    </citation>
    <scope>NUCLEOTIDE SEQUENCE [LARGE SCALE GENOMIC DNA]</scope>
    <source>
        <strain evidence="2 3">FSL W8-0275</strain>
    </source>
</reference>
<name>A0A150B362_BACCE</name>
<proteinExistence type="predicted"/>
<evidence type="ECO:0000313" key="2">
    <source>
        <dbReference type="EMBL" id="KXX95513.1"/>
    </source>
</evidence>
<comment type="caution">
    <text evidence="2">The sequence shown here is derived from an EMBL/GenBank/DDBJ whole genome shotgun (WGS) entry which is preliminary data.</text>
</comment>
<feature type="coiled-coil region" evidence="1">
    <location>
        <begin position="13"/>
        <end position="91"/>
    </location>
</feature>
<evidence type="ECO:0000256" key="1">
    <source>
        <dbReference type="SAM" id="Coils"/>
    </source>
</evidence>
<evidence type="ECO:0000313" key="3">
    <source>
        <dbReference type="Proteomes" id="UP000075591"/>
    </source>
</evidence>